<feature type="region of interest" description="Disordered" evidence="1">
    <location>
        <begin position="756"/>
        <end position="830"/>
    </location>
</feature>
<evidence type="ECO:0000313" key="2">
    <source>
        <dbReference type="Proteomes" id="UP000887577"/>
    </source>
</evidence>
<dbReference type="GO" id="GO:0031410">
    <property type="term" value="C:cytoplasmic vesicle"/>
    <property type="evidence" value="ECO:0007669"/>
    <property type="project" value="TreeGrafter"/>
</dbReference>
<dbReference type="PANTHER" id="PTHR14826:SF14">
    <property type="entry name" value="ANGIOMOTIN_C DOMAIN-CONTAINING PROTEIN"/>
    <property type="match status" value="1"/>
</dbReference>
<organism evidence="2 3">
    <name type="scientific">Panagrolaimus superbus</name>
    <dbReference type="NCBI Taxonomy" id="310955"/>
    <lineage>
        <taxon>Eukaryota</taxon>
        <taxon>Metazoa</taxon>
        <taxon>Ecdysozoa</taxon>
        <taxon>Nematoda</taxon>
        <taxon>Chromadorea</taxon>
        <taxon>Rhabditida</taxon>
        <taxon>Tylenchina</taxon>
        <taxon>Panagrolaimomorpha</taxon>
        <taxon>Panagrolaimoidea</taxon>
        <taxon>Panagrolaimidae</taxon>
        <taxon>Panagrolaimus</taxon>
    </lineage>
</organism>
<feature type="region of interest" description="Disordered" evidence="1">
    <location>
        <begin position="508"/>
        <end position="562"/>
    </location>
</feature>
<dbReference type="InterPro" id="IPR051747">
    <property type="entry name" value="Angiomotin-like"/>
</dbReference>
<dbReference type="PANTHER" id="PTHR14826">
    <property type="entry name" value="ANGIOMOTIN"/>
    <property type="match status" value="1"/>
</dbReference>
<feature type="compositionally biased region" description="Basic and acidic residues" evidence="1">
    <location>
        <begin position="381"/>
        <end position="391"/>
    </location>
</feature>
<dbReference type="GO" id="GO:0005923">
    <property type="term" value="C:bicellular tight junction"/>
    <property type="evidence" value="ECO:0007669"/>
    <property type="project" value="TreeGrafter"/>
</dbReference>
<dbReference type="WBParaSite" id="PSU_v2.g4461.t1">
    <property type="protein sequence ID" value="PSU_v2.g4461.t1"/>
    <property type="gene ID" value="PSU_v2.g4461"/>
</dbReference>
<sequence>MENNAGHLPLQGQILPHLIKEAANNGLEIHHEKEESNERQVQNMIENYKTHLLQQQKSKATATSQQIRQFMPTAVPSGPPPPTSHSHPCLFTIDSTNLKHTGRTSDEANRQISPNFHQGHSFDQRDFYEPNFSHNPPPTFYHEASVPLNPSNTVVLTVADITAIKAEGEMMRRKVETLEQKVSRLRQLEQAYDRIEKEFEIVLNQREQQEQMEKQAYNKLEQHMQKLAAENAALIQRLEGFGSHQSVPQEPQPDSNMQVAQLTMLLNEYVAQNKELQVRQERQKVELEAHIVTLNEQRNHIDMLEKALTNAQEKLATKDRQLQDYNNVVERCNHVQKLLQDTTDDRKRRHDEYMKEKAHLEMQLAQAKMQISNPSPRKNRTSPEPEENSRLRRVLASKEEKIVHLEANLLQLQKKYGDDAQRKEMTLKSEIEAQHVRYRNLELEKLEKDRKIQELLNENRRMQEKLSDDRLTNERRFSMLENDIRRLANNHHQQPRASTSTTALYNGTLSRQFPSPFTTSTPIGPPPLPAAPATTTSTTSLNNYESEPMFIRQKRPASVDPAMRMEEMRRNIAERRNHQQRSHSRPRLAAPTTAPPPIPDSRGGRDESHNRASSGPSSVVFSTALKSPSGFDGGTSGAAGTKDQTEIERQIAEYIASLPVETRRRFVAATGLNKTDFTNYPIIQHSTTPSLPEGAKLSLMRQGSKSSNTSTSSKKHQPPPQHQQQQQQPISQNDESPPPFIESKHGVRIHLTEPSTDAKLQNLPPSDQDELHSPPTSDEEDEEDNNDKNDDNESIASEPDEPQTPASGMSASSYHQQPRHHQQQHQQNFYQYEIQPPQSHTQIHTTTVVEVNKEHLSNSNSHHSHLRTKNHQKHLSHQSNSLGSDPTTTALISGNGGGGFSARLSESPTK</sequence>
<dbReference type="AlphaFoldDB" id="A0A914Z2I5"/>
<dbReference type="GO" id="GO:0030036">
    <property type="term" value="P:actin cytoskeleton organization"/>
    <property type="evidence" value="ECO:0007669"/>
    <property type="project" value="TreeGrafter"/>
</dbReference>
<feature type="compositionally biased region" description="Polar residues" evidence="1">
    <location>
        <begin position="611"/>
        <end position="626"/>
    </location>
</feature>
<feature type="region of interest" description="Disordered" evidence="1">
    <location>
        <begin position="575"/>
        <end position="643"/>
    </location>
</feature>
<accession>A0A914Z2I5</accession>
<evidence type="ECO:0000256" key="1">
    <source>
        <dbReference type="SAM" id="MobiDB-lite"/>
    </source>
</evidence>
<feature type="compositionally biased region" description="Polar residues" evidence="1">
    <location>
        <begin position="508"/>
        <end position="517"/>
    </location>
</feature>
<evidence type="ECO:0000313" key="3">
    <source>
        <dbReference type="WBParaSite" id="PSU_v2.g4461.t1"/>
    </source>
</evidence>
<feature type="compositionally biased region" description="Basic residues" evidence="1">
    <location>
        <begin position="862"/>
        <end position="876"/>
    </location>
</feature>
<feature type="region of interest" description="Disordered" evidence="1">
    <location>
        <begin position="856"/>
        <end position="910"/>
    </location>
</feature>
<feature type="compositionally biased region" description="Low complexity" evidence="1">
    <location>
        <begin position="531"/>
        <end position="540"/>
    </location>
</feature>
<reference evidence="3" key="1">
    <citation type="submission" date="2022-11" db="UniProtKB">
        <authorList>
            <consortium name="WormBaseParasite"/>
        </authorList>
    </citation>
    <scope>IDENTIFICATION</scope>
</reference>
<feature type="compositionally biased region" description="Polar residues" evidence="1">
    <location>
        <begin position="804"/>
        <end position="814"/>
    </location>
</feature>
<keyword evidence="2" id="KW-1185">Reference proteome</keyword>
<protein>
    <submittedName>
        <fullName evidence="3">Uncharacterized protein</fullName>
    </submittedName>
</protein>
<dbReference type="GO" id="GO:0005886">
    <property type="term" value="C:plasma membrane"/>
    <property type="evidence" value="ECO:0007669"/>
    <property type="project" value="TreeGrafter"/>
</dbReference>
<proteinExistence type="predicted"/>
<feature type="compositionally biased region" description="Polar residues" evidence="1">
    <location>
        <begin position="877"/>
        <end position="892"/>
    </location>
</feature>
<dbReference type="GO" id="GO:0030334">
    <property type="term" value="P:regulation of cell migration"/>
    <property type="evidence" value="ECO:0007669"/>
    <property type="project" value="TreeGrafter"/>
</dbReference>
<name>A0A914Z2I5_9BILA</name>
<dbReference type="Proteomes" id="UP000887577">
    <property type="component" value="Unplaced"/>
</dbReference>
<feature type="compositionally biased region" description="Polar residues" evidence="1">
    <location>
        <begin position="756"/>
        <end position="765"/>
    </location>
</feature>
<feature type="region of interest" description="Disordered" evidence="1">
    <location>
        <begin position="685"/>
        <end position="742"/>
    </location>
</feature>
<feature type="compositionally biased region" description="Acidic residues" evidence="1">
    <location>
        <begin position="792"/>
        <end position="801"/>
    </location>
</feature>
<feature type="region of interest" description="Disordered" evidence="1">
    <location>
        <begin position="367"/>
        <end position="391"/>
    </location>
</feature>